<accession>B3T0B9</accession>
<dbReference type="FunFam" id="3.20.20.20:FF:000001">
    <property type="entry name" value="4-hydroxy-3-methylbut-2-en-1-yl diphosphate synthase (flavodoxin)"/>
    <property type="match status" value="1"/>
</dbReference>
<evidence type="ECO:0000256" key="6">
    <source>
        <dbReference type="ARBA" id="ARBA00023014"/>
    </source>
</evidence>
<dbReference type="InterPro" id="IPR011005">
    <property type="entry name" value="Dihydropteroate_synth-like_sf"/>
</dbReference>
<dbReference type="PANTHER" id="PTHR30454">
    <property type="entry name" value="4-HYDROXY-3-METHYLBUT-2-EN-1-YL DIPHOSPHATE SYNTHASE"/>
    <property type="match status" value="1"/>
</dbReference>
<dbReference type="Pfam" id="PF26540">
    <property type="entry name" value="GcpE_C"/>
    <property type="match status" value="1"/>
</dbReference>
<proteinExistence type="inferred from homology"/>
<dbReference type="Gene3D" id="3.30.413.10">
    <property type="entry name" value="Sulfite Reductase Hemoprotein, domain 1"/>
    <property type="match status" value="1"/>
</dbReference>
<evidence type="ECO:0000256" key="7">
    <source>
        <dbReference type="ARBA" id="ARBA00023229"/>
    </source>
</evidence>
<evidence type="ECO:0000256" key="1">
    <source>
        <dbReference type="ARBA" id="ARBA00001966"/>
    </source>
</evidence>
<protein>
    <submittedName>
        <fullName evidence="10">Putative GcpE protein</fullName>
    </submittedName>
</protein>
<evidence type="ECO:0000256" key="5">
    <source>
        <dbReference type="ARBA" id="ARBA00023004"/>
    </source>
</evidence>
<dbReference type="InterPro" id="IPR045854">
    <property type="entry name" value="NO2/SO3_Rdtase_4Fe4S_sf"/>
</dbReference>
<evidence type="ECO:0000259" key="9">
    <source>
        <dbReference type="Pfam" id="PF26540"/>
    </source>
</evidence>
<dbReference type="Pfam" id="PF04551">
    <property type="entry name" value="GcpE"/>
    <property type="match status" value="1"/>
</dbReference>
<reference evidence="10" key="1">
    <citation type="journal article" date="2008" name="ISME J.">
        <title>Genomic patterns of recombination, clonal divergence and environment in marine microbial populations.</title>
        <authorList>
            <person name="Konstantinidis K.T."/>
            <person name="Delong E.F."/>
        </authorList>
    </citation>
    <scope>NUCLEOTIDE SEQUENCE</scope>
</reference>
<dbReference type="InterPro" id="IPR004588">
    <property type="entry name" value="IspG_bac-typ"/>
</dbReference>
<feature type="domain" description="IspG C-terminal" evidence="9">
    <location>
        <begin position="268"/>
        <end position="357"/>
    </location>
</feature>
<keyword evidence="3" id="KW-0479">Metal-binding</keyword>
<sequence length="365" mass="39701">MSIRPFRDIKRRKTKKIKVGNIEVGGDAPISVQSMTNTLTTDVDGTIKQINELTEAGADIVRVSCPDKNSSLSLKKILKHINVPIVADIHFHYKRAIEAAISGAQCLRINPGNIGSKERVREILKAAKDNDCSIRIGVNSGSLGRALLEKYKEPCPEALVESAINNIKLLEDEDFFNFKISVKSSDVFLATKAYRSLSSVCDYPLHLGITEAGSLTPGSIKSSIGMGILLMEGIGDTIRVSLSENPVEEVKIGYEILKSLNLRHRGINIISCPSCARQAFPVIDTVKILEKKLSHIKEPITISIIGCVVNGPGEAAQTQLGLTGGGQSNHMMYLSGLPHHKVASDKIIEEVVSLVEKKSKELRSN</sequence>
<dbReference type="AlphaFoldDB" id="B3T0B9"/>
<dbReference type="GO" id="GO:0005506">
    <property type="term" value="F:iron ion binding"/>
    <property type="evidence" value="ECO:0007669"/>
    <property type="project" value="InterPro"/>
</dbReference>
<dbReference type="NCBIfam" id="TIGR00612">
    <property type="entry name" value="ispG_gcpE"/>
    <property type="match status" value="1"/>
</dbReference>
<dbReference type="NCBIfam" id="NF001540">
    <property type="entry name" value="PRK00366.1"/>
    <property type="match status" value="1"/>
</dbReference>
<dbReference type="GO" id="GO:0046429">
    <property type="term" value="F:4-hydroxy-3-methylbut-2-en-1-yl diphosphate synthase activity (ferredoxin)"/>
    <property type="evidence" value="ECO:0007669"/>
    <property type="project" value="InterPro"/>
</dbReference>
<dbReference type="InterPro" id="IPR058579">
    <property type="entry name" value="IspG_C"/>
</dbReference>
<keyword evidence="4" id="KW-0560">Oxidoreductase</keyword>
<evidence type="ECO:0000313" key="10">
    <source>
        <dbReference type="EMBL" id="ABZ06028.1"/>
    </source>
</evidence>
<dbReference type="PANTHER" id="PTHR30454:SF0">
    <property type="entry name" value="4-HYDROXY-3-METHYLBUT-2-EN-1-YL DIPHOSPHATE SYNTHASE (FERREDOXIN), CHLOROPLASTIC"/>
    <property type="match status" value="1"/>
</dbReference>
<comment type="cofactor">
    <cofactor evidence="1">
        <name>[4Fe-4S] cluster</name>
        <dbReference type="ChEBI" id="CHEBI:49883"/>
    </cofactor>
</comment>
<evidence type="ECO:0000256" key="2">
    <source>
        <dbReference type="ARBA" id="ARBA00022485"/>
    </source>
</evidence>
<dbReference type="SUPFAM" id="SSF51717">
    <property type="entry name" value="Dihydropteroate synthetase-like"/>
    <property type="match status" value="1"/>
</dbReference>
<dbReference type="HAMAP" id="MF_00159">
    <property type="entry name" value="IspG"/>
    <property type="match status" value="1"/>
</dbReference>
<feature type="domain" description="IspG TIM-barrel" evidence="8">
    <location>
        <begin position="14"/>
        <end position="253"/>
    </location>
</feature>
<evidence type="ECO:0000256" key="3">
    <source>
        <dbReference type="ARBA" id="ARBA00022723"/>
    </source>
</evidence>
<dbReference type="InterPro" id="IPR058578">
    <property type="entry name" value="IspG_TIM"/>
</dbReference>
<dbReference type="SUPFAM" id="SSF56014">
    <property type="entry name" value="Nitrite and sulphite reductase 4Fe-4S domain-like"/>
    <property type="match status" value="1"/>
</dbReference>
<keyword evidence="6" id="KW-0411">Iron-sulfur</keyword>
<dbReference type="EMBL" id="EU016564">
    <property type="protein sequence ID" value="ABZ06028.1"/>
    <property type="molecule type" value="Genomic_DNA"/>
</dbReference>
<evidence type="ECO:0000259" key="8">
    <source>
        <dbReference type="Pfam" id="PF04551"/>
    </source>
</evidence>
<keyword evidence="5" id="KW-0408">Iron</keyword>
<dbReference type="GO" id="GO:0016114">
    <property type="term" value="P:terpenoid biosynthetic process"/>
    <property type="evidence" value="ECO:0007669"/>
    <property type="project" value="InterPro"/>
</dbReference>
<dbReference type="Gene3D" id="3.20.20.20">
    <property type="entry name" value="Dihydropteroate synthase-like"/>
    <property type="match status" value="1"/>
</dbReference>
<dbReference type="GO" id="GO:0019288">
    <property type="term" value="P:isopentenyl diphosphate biosynthetic process, methylerythritol 4-phosphate pathway"/>
    <property type="evidence" value="ECO:0007669"/>
    <property type="project" value="TreeGrafter"/>
</dbReference>
<keyword evidence="7" id="KW-0414">Isoprene biosynthesis</keyword>
<gene>
    <name evidence="10" type="ORF">ALOHA_HF4000005D21ctg1g33</name>
</gene>
<organism evidence="10">
    <name type="scientific">uncultured marine microorganism HF4000_005D21</name>
    <dbReference type="NCBI Taxonomy" id="455505"/>
    <lineage>
        <taxon>unclassified sequences</taxon>
        <taxon>environmental samples</taxon>
    </lineage>
</organism>
<dbReference type="PIRSF" id="PIRSF004640">
    <property type="entry name" value="IspG"/>
    <property type="match status" value="1"/>
</dbReference>
<dbReference type="GO" id="GO:0051539">
    <property type="term" value="F:4 iron, 4 sulfur cluster binding"/>
    <property type="evidence" value="ECO:0007669"/>
    <property type="project" value="UniProtKB-KW"/>
</dbReference>
<name>B3T0B9_9ZZZZ</name>
<keyword evidence="2" id="KW-0004">4Fe-4S</keyword>
<dbReference type="InterPro" id="IPR016425">
    <property type="entry name" value="IspG_bac"/>
</dbReference>
<evidence type="ECO:0000256" key="4">
    <source>
        <dbReference type="ARBA" id="ARBA00023002"/>
    </source>
</evidence>